<feature type="compositionally biased region" description="Basic and acidic residues" evidence="4">
    <location>
        <begin position="91"/>
        <end position="116"/>
    </location>
</feature>
<organism evidence="5 6">
    <name type="scientific">Polymorphospora lycopeni</name>
    <dbReference type="NCBI Taxonomy" id="3140240"/>
    <lineage>
        <taxon>Bacteria</taxon>
        <taxon>Bacillati</taxon>
        <taxon>Actinomycetota</taxon>
        <taxon>Actinomycetes</taxon>
        <taxon>Micromonosporales</taxon>
        <taxon>Micromonosporaceae</taxon>
        <taxon>Polymorphospora</taxon>
    </lineage>
</organism>
<dbReference type="PANTHER" id="PTHR35344">
    <property type="entry name" value="GAS VESICLE STRUCTURAL PROTEIN 2-RELATED"/>
    <property type="match status" value="1"/>
</dbReference>
<dbReference type="InterPro" id="IPR050530">
    <property type="entry name" value="GvpA"/>
</dbReference>
<evidence type="ECO:0000256" key="4">
    <source>
        <dbReference type="SAM" id="MobiDB-lite"/>
    </source>
</evidence>
<dbReference type="PANTHER" id="PTHR35344:SF4">
    <property type="entry name" value="GAS VESICLE PROTEIN A1"/>
    <property type="match status" value="1"/>
</dbReference>
<name>A0ABV5CV69_9ACTN</name>
<dbReference type="InterPro" id="IPR000638">
    <property type="entry name" value="Gas-vesicle_GvpA-like"/>
</dbReference>
<dbReference type="Proteomes" id="UP001582793">
    <property type="component" value="Unassembled WGS sequence"/>
</dbReference>
<evidence type="ECO:0000313" key="6">
    <source>
        <dbReference type="Proteomes" id="UP001582793"/>
    </source>
</evidence>
<dbReference type="InterPro" id="IPR018493">
    <property type="entry name" value="GvpA-like_CS"/>
</dbReference>
<evidence type="ECO:0000313" key="5">
    <source>
        <dbReference type="EMBL" id="MFB6394936.1"/>
    </source>
</evidence>
<dbReference type="EMBL" id="JBCGDC010000047">
    <property type="protein sequence ID" value="MFB6394936.1"/>
    <property type="molecule type" value="Genomic_DNA"/>
</dbReference>
<dbReference type="Pfam" id="PF00741">
    <property type="entry name" value="Gas_vesicle"/>
    <property type="match status" value="1"/>
</dbReference>
<gene>
    <name evidence="5" type="ORF">AAFH96_17745</name>
</gene>
<evidence type="ECO:0000256" key="3">
    <source>
        <dbReference type="ARBA" id="ARBA00035646"/>
    </source>
</evidence>
<comment type="caution">
    <text evidence="5">The sequence shown here is derived from an EMBL/GenBank/DDBJ whole genome shotgun (WGS) entry which is preliminary data.</text>
</comment>
<protein>
    <submittedName>
        <fullName evidence="5">Gas vesicle protein</fullName>
    </submittedName>
</protein>
<feature type="region of interest" description="Disordered" evidence="4">
    <location>
        <begin position="69"/>
        <end position="116"/>
    </location>
</feature>
<sequence>MSTLQPRGQDPTNLADILERVLDRGVVIAGDIRINLLDIELLTIKLRLVVASVDTAREMGIDWWERDPFLSSRPRGPEVGAAPTGNEIESDGDRRAVEAEPVRDEGRLDARREETR</sequence>
<reference evidence="5 6" key="1">
    <citation type="submission" date="2024-04" db="EMBL/GenBank/DDBJ databases">
        <title>Polymorphospora sp. isolated from Baiyangdian Lake in Xiong'an New Area.</title>
        <authorList>
            <person name="Zhang X."/>
            <person name="Liu J."/>
        </authorList>
    </citation>
    <scope>NUCLEOTIDE SEQUENCE [LARGE SCALE GENOMIC DNA]</scope>
    <source>
        <strain evidence="5 6">2-325</strain>
    </source>
</reference>
<keyword evidence="1" id="KW-0304">Gas vesicle</keyword>
<accession>A0ABV5CV69</accession>
<evidence type="ECO:0000256" key="2">
    <source>
        <dbReference type="ARBA" id="ARBA00035108"/>
    </source>
</evidence>
<proteinExistence type="inferred from homology"/>
<dbReference type="PROSITE" id="PS00234">
    <property type="entry name" value="GAS_VESICLE_A_1"/>
    <property type="match status" value="1"/>
</dbReference>
<keyword evidence="6" id="KW-1185">Reference proteome</keyword>
<comment type="subcellular location">
    <subcellularLocation>
        <location evidence="2">Gas vesicle</location>
    </subcellularLocation>
</comment>
<comment type="similarity">
    <text evidence="3">Belongs to the gas vesicle GvpA family.</text>
</comment>
<dbReference type="RefSeq" id="WP_357537000.1">
    <property type="nucleotide sequence ID" value="NZ_JBCGDC010000047.1"/>
</dbReference>
<evidence type="ECO:0000256" key="1">
    <source>
        <dbReference type="ARBA" id="ARBA00022987"/>
    </source>
</evidence>